<evidence type="ECO:0000256" key="2">
    <source>
        <dbReference type="SAM" id="Phobius"/>
    </source>
</evidence>
<dbReference type="RefSeq" id="WP_189224858.1">
    <property type="nucleotide sequence ID" value="NZ_BMRG01000007.1"/>
</dbReference>
<reference evidence="3" key="1">
    <citation type="journal article" date="2014" name="Int. J. Syst. Evol. Microbiol.">
        <title>Complete genome sequence of Corynebacterium casei LMG S-19264T (=DSM 44701T), isolated from a smear-ripened cheese.</title>
        <authorList>
            <consortium name="US DOE Joint Genome Institute (JGI-PGF)"/>
            <person name="Walter F."/>
            <person name="Albersmeier A."/>
            <person name="Kalinowski J."/>
            <person name="Ruckert C."/>
        </authorList>
    </citation>
    <scope>NUCLEOTIDE SEQUENCE</scope>
    <source>
        <strain evidence="3">JCM 3313</strain>
    </source>
</reference>
<keyword evidence="2" id="KW-1133">Transmembrane helix</keyword>
<dbReference type="EMBL" id="BMRG01000007">
    <property type="protein sequence ID" value="GGP63948.1"/>
    <property type="molecule type" value="Genomic_DNA"/>
</dbReference>
<comment type="caution">
    <text evidence="3">The sequence shown here is derived from an EMBL/GenBank/DDBJ whole genome shotgun (WGS) entry which is preliminary data.</text>
</comment>
<keyword evidence="2" id="KW-0812">Transmembrane</keyword>
<accession>A0A918AQX5</accession>
<reference evidence="3" key="2">
    <citation type="submission" date="2020-09" db="EMBL/GenBank/DDBJ databases">
        <authorList>
            <person name="Sun Q."/>
            <person name="Ohkuma M."/>
        </authorList>
    </citation>
    <scope>NUCLEOTIDE SEQUENCE</scope>
    <source>
        <strain evidence="3">JCM 3313</strain>
    </source>
</reference>
<protein>
    <submittedName>
        <fullName evidence="3">Uncharacterized protein</fullName>
    </submittedName>
</protein>
<keyword evidence="4" id="KW-1185">Reference proteome</keyword>
<evidence type="ECO:0000256" key="1">
    <source>
        <dbReference type="SAM" id="MobiDB-lite"/>
    </source>
</evidence>
<feature type="transmembrane region" description="Helical" evidence="2">
    <location>
        <begin position="183"/>
        <end position="203"/>
    </location>
</feature>
<evidence type="ECO:0000313" key="4">
    <source>
        <dbReference type="Proteomes" id="UP000639606"/>
    </source>
</evidence>
<feature type="region of interest" description="Disordered" evidence="1">
    <location>
        <begin position="211"/>
        <end position="248"/>
    </location>
</feature>
<evidence type="ECO:0000313" key="3">
    <source>
        <dbReference type="EMBL" id="GGP63948.1"/>
    </source>
</evidence>
<feature type="transmembrane region" description="Helical" evidence="2">
    <location>
        <begin position="64"/>
        <end position="83"/>
    </location>
</feature>
<proteinExistence type="predicted"/>
<organism evidence="3 4">
    <name type="scientific">Saccharothrix coeruleofusca</name>
    <dbReference type="NCBI Taxonomy" id="33919"/>
    <lineage>
        <taxon>Bacteria</taxon>
        <taxon>Bacillati</taxon>
        <taxon>Actinomycetota</taxon>
        <taxon>Actinomycetes</taxon>
        <taxon>Pseudonocardiales</taxon>
        <taxon>Pseudonocardiaceae</taxon>
        <taxon>Saccharothrix</taxon>
    </lineage>
</organism>
<name>A0A918AQX5_9PSEU</name>
<sequence length="248" mass="24560">MNRVVLAVVALLAAAGLAVVGTLLPLYTMGWERAGGWVGLSVTSWAVESVGLELPEELRASSRFGVPITAGAVLLAVAAALLVGRRPAPARPDPAEGEIVVYELRPVDAEPAGEPDGAAVAPAARPVAPAARPRRDGLARALAFGGAGVLVGAVWSVITVVTNTLDQGRSAGGAPSEWEAGDGVVVLAVACLVAVVGAVLAMGGGAAPASEASAELAAEFPGDDTRTPPHGFPPLGGPGDGPDSPDRA</sequence>
<feature type="transmembrane region" description="Helical" evidence="2">
    <location>
        <begin position="141"/>
        <end position="163"/>
    </location>
</feature>
<gene>
    <name evidence="3" type="ORF">GCM10010185_40840</name>
</gene>
<keyword evidence="2" id="KW-0472">Membrane</keyword>
<dbReference type="Proteomes" id="UP000639606">
    <property type="component" value="Unassembled WGS sequence"/>
</dbReference>
<dbReference type="AlphaFoldDB" id="A0A918AQX5"/>